<dbReference type="Gene3D" id="3.50.80.20">
    <property type="entry name" value="D-Ala-D-Ala carboxypeptidase C, peptidase S13"/>
    <property type="match status" value="1"/>
</dbReference>
<name>A0A563EI23_9PSEU</name>
<sequence length="493" mass="51951">MRRTALLALAGLLLTSGGGGAVAQDGDQLGRDLSAILTAPGLRNAQAGLVVRDAASGEVVFSSGSASRAQPASNLKMLTTALALDALGPEHRWRTDVLTDGVRIGNTVRGNVYLRGTGDPTTSPKDYRDLAATLAASGIKVVTGALVIDDTAFDDQPYALGWAWDDEPYAYNAETSALTLSPDPEFSAGTILVRVKPGAAGQPVQVELDPPTSHVKVVNKATTGTGSINLDREHGTNVITVSGATTVPTADTVTVHDPSGLVADVFRSALRDKGVFIVGGTESRAVPAKAQPVASHDSMPLREMIRPLLKDSNNMLAEVLVKTAGRSWHGGRAALRPKLAGLGIDPATLYVEDGSGLSRMDQMSPDQLSSLLVAARTKPWFSDWYEAMPIAGVDGTLRSRMKGTKAEKNVHAKTGSMTGVTALSGYVTTADGRQLVFSMVFNNFIPTNLKSVEDRIAIRLANDVKGQSVATIQTVPDRPDERADVECSWIKAC</sequence>
<dbReference type="InterPro" id="IPR012338">
    <property type="entry name" value="Beta-lactam/transpept-like"/>
</dbReference>
<keyword evidence="2 4" id="KW-0378">Hydrolase</keyword>
<comment type="similarity">
    <text evidence="1">Belongs to the peptidase S13 family.</text>
</comment>
<dbReference type="RefSeq" id="WP_146358963.1">
    <property type="nucleotide sequence ID" value="NZ_VOBR01000035.1"/>
</dbReference>
<protein>
    <submittedName>
        <fullName evidence="4">D-alanyl-D-alanine carboxypeptidase/D-alanyl-D-alanine-endopeptidase</fullName>
        <ecNumber evidence="4">3.4.16.4</ecNumber>
    </submittedName>
</protein>
<keyword evidence="3" id="KW-0732">Signal</keyword>
<organism evidence="4 5">
    <name type="scientific">Lentzea tibetensis</name>
    <dbReference type="NCBI Taxonomy" id="2591470"/>
    <lineage>
        <taxon>Bacteria</taxon>
        <taxon>Bacillati</taxon>
        <taxon>Actinomycetota</taxon>
        <taxon>Actinomycetes</taxon>
        <taxon>Pseudonocardiales</taxon>
        <taxon>Pseudonocardiaceae</taxon>
        <taxon>Lentzea</taxon>
    </lineage>
</organism>
<feature type="signal peptide" evidence="3">
    <location>
        <begin position="1"/>
        <end position="23"/>
    </location>
</feature>
<dbReference type="NCBIfam" id="TIGR00666">
    <property type="entry name" value="PBP4"/>
    <property type="match status" value="1"/>
</dbReference>
<dbReference type="Proteomes" id="UP000316639">
    <property type="component" value="Unassembled WGS sequence"/>
</dbReference>
<gene>
    <name evidence="4" type="primary">dacB</name>
    <name evidence="4" type="ORF">FKR81_37180</name>
</gene>
<dbReference type="PANTHER" id="PTHR30023">
    <property type="entry name" value="D-ALANYL-D-ALANINE CARBOXYPEPTIDASE"/>
    <property type="match status" value="1"/>
</dbReference>
<comment type="caution">
    <text evidence="4">The sequence shown here is derived from an EMBL/GenBank/DDBJ whole genome shotgun (WGS) entry which is preliminary data.</text>
</comment>
<dbReference type="SUPFAM" id="SSF56601">
    <property type="entry name" value="beta-lactamase/transpeptidase-like"/>
    <property type="match status" value="1"/>
</dbReference>
<evidence type="ECO:0000313" key="4">
    <source>
        <dbReference type="EMBL" id="TWP46163.1"/>
    </source>
</evidence>
<keyword evidence="4" id="KW-0121">Carboxypeptidase</keyword>
<dbReference type="GO" id="GO:0006508">
    <property type="term" value="P:proteolysis"/>
    <property type="evidence" value="ECO:0007669"/>
    <property type="project" value="InterPro"/>
</dbReference>
<evidence type="ECO:0000256" key="3">
    <source>
        <dbReference type="SAM" id="SignalP"/>
    </source>
</evidence>
<dbReference type="EMBL" id="VOBR01000035">
    <property type="protein sequence ID" value="TWP46163.1"/>
    <property type="molecule type" value="Genomic_DNA"/>
</dbReference>
<evidence type="ECO:0000256" key="2">
    <source>
        <dbReference type="ARBA" id="ARBA00022801"/>
    </source>
</evidence>
<dbReference type="AlphaFoldDB" id="A0A563EI23"/>
<proteinExistence type="inferred from homology"/>
<reference evidence="4 5" key="1">
    <citation type="submission" date="2019-07" db="EMBL/GenBank/DDBJ databases">
        <title>Lentzea xizangensis sp. nov., isolated from Qinghai-Tibetan Plateau Soils.</title>
        <authorList>
            <person name="Huang J."/>
        </authorList>
    </citation>
    <scope>NUCLEOTIDE SEQUENCE [LARGE SCALE GENOMIC DNA]</scope>
    <source>
        <strain evidence="4 5">FXJ1.1311</strain>
    </source>
</reference>
<keyword evidence="5" id="KW-1185">Reference proteome</keyword>
<dbReference type="Pfam" id="PF02113">
    <property type="entry name" value="Peptidase_S13"/>
    <property type="match status" value="1"/>
</dbReference>
<dbReference type="OrthoDB" id="9802627at2"/>
<evidence type="ECO:0000313" key="5">
    <source>
        <dbReference type="Proteomes" id="UP000316639"/>
    </source>
</evidence>
<dbReference type="GO" id="GO:0000270">
    <property type="term" value="P:peptidoglycan metabolic process"/>
    <property type="evidence" value="ECO:0007669"/>
    <property type="project" value="TreeGrafter"/>
</dbReference>
<dbReference type="Gene3D" id="3.40.710.10">
    <property type="entry name" value="DD-peptidase/beta-lactamase superfamily"/>
    <property type="match status" value="1"/>
</dbReference>
<accession>A0A563EI23</accession>
<dbReference type="GO" id="GO:0009002">
    <property type="term" value="F:serine-type D-Ala-D-Ala carboxypeptidase activity"/>
    <property type="evidence" value="ECO:0007669"/>
    <property type="project" value="UniProtKB-EC"/>
</dbReference>
<dbReference type="InterPro" id="IPR000667">
    <property type="entry name" value="Peptidase_S13"/>
</dbReference>
<dbReference type="PANTHER" id="PTHR30023:SF0">
    <property type="entry name" value="PENICILLIN-SENSITIVE CARBOXYPEPTIDASE A"/>
    <property type="match status" value="1"/>
</dbReference>
<feature type="chain" id="PRO_5021836077" evidence="3">
    <location>
        <begin position="24"/>
        <end position="493"/>
    </location>
</feature>
<keyword evidence="4" id="KW-0645">Protease</keyword>
<dbReference type="PRINTS" id="PR00922">
    <property type="entry name" value="DADACBPTASE3"/>
</dbReference>
<dbReference type="EC" id="3.4.16.4" evidence="4"/>
<evidence type="ECO:0000256" key="1">
    <source>
        <dbReference type="ARBA" id="ARBA00006096"/>
    </source>
</evidence>